<dbReference type="AlphaFoldDB" id="A0A6C0CFN2"/>
<protein>
    <recommendedName>
        <fullName evidence="1">HNH nuclease domain-containing protein</fullName>
    </recommendedName>
</protein>
<dbReference type="EMBL" id="MN739408">
    <property type="protein sequence ID" value="QHT03241.1"/>
    <property type="molecule type" value="Genomic_DNA"/>
</dbReference>
<organism evidence="2">
    <name type="scientific">viral metagenome</name>
    <dbReference type="NCBI Taxonomy" id="1070528"/>
    <lineage>
        <taxon>unclassified sequences</taxon>
        <taxon>metagenomes</taxon>
        <taxon>organismal metagenomes</taxon>
    </lineage>
</organism>
<dbReference type="Gene3D" id="3.90.75.10">
    <property type="entry name" value="Homing Intron 3 (I-ppo) Encoded Endonuclease, Chain A"/>
    <property type="match status" value="1"/>
</dbReference>
<name>A0A6C0CFN2_9ZZZZ</name>
<dbReference type="GO" id="GO:0004519">
    <property type="term" value="F:endonuclease activity"/>
    <property type="evidence" value="ECO:0007669"/>
    <property type="project" value="InterPro"/>
</dbReference>
<evidence type="ECO:0000259" key="1">
    <source>
        <dbReference type="Pfam" id="PF13392"/>
    </source>
</evidence>
<reference evidence="2" key="1">
    <citation type="journal article" date="2020" name="Nature">
        <title>Giant virus diversity and host interactions through global metagenomics.</title>
        <authorList>
            <person name="Schulz F."/>
            <person name="Roux S."/>
            <person name="Paez-Espino D."/>
            <person name="Jungbluth S."/>
            <person name="Walsh D.A."/>
            <person name="Denef V.J."/>
            <person name="McMahon K.D."/>
            <person name="Konstantinidis K.T."/>
            <person name="Eloe-Fadrosh E.A."/>
            <person name="Kyrpides N.C."/>
            <person name="Woyke T."/>
        </authorList>
    </citation>
    <scope>NUCLEOTIDE SEQUENCE</scope>
    <source>
        <strain evidence="2">GVMAG-M-3300020728-1</strain>
    </source>
</reference>
<dbReference type="InterPro" id="IPR044925">
    <property type="entry name" value="His-Me_finger_sf"/>
</dbReference>
<evidence type="ECO:0000313" key="2">
    <source>
        <dbReference type="EMBL" id="QHT03241.1"/>
    </source>
</evidence>
<dbReference type="Pfam" id="PF13392">
    <property type="entry name" value="HNH_3"/>
    <property type="match status" value="1"/>
</dbReference>
<proteinExistence type="predicted"/>
<feature type="domain" description="HNH nuclease" evidence="1">
    <location>
        <begin position="53"/>
        <end position="96"/>
    </location>
</feature>
<accession>A0A6C0CFN2</accession>
<sequence length="161" mass="18311">MTTPRKRNMTLEEFNSWFDTNLVVNDSGCLEWNGCKLSSGYGIIRISGKNIRAHRIALERKLGRKIVSGMLACHYCNNPSCCNPDHLREGSLQDNMDDKVASDRQTKGETNGNSKLTVEQVIDIRNRKKTETITNQQLADTYGVKKACIAKILRREKWVHV</sequence>
<dbReference type="InterPro" id="IPR044930">
    <property type="entry name" value="Homing_endonuclease_His-Me"/>
</dbReference>
<dbReference type="SUPFAM" id="SSF54060">
    <property type="entry name" value="His-Me finger endonucleases"/>
    <property type="match status" value="1"/>
</dbReference>
<dbReference type="InterPro" id="IPR003615">
    <property type="entry name" value="HNH_nuc"/>
</dbReference>